<dbReference type="InterPro" id="IPR025965">
    <property type="entry name" value="FlgD/Vpr_Ig-like"/>
</dbReference>
<dbReference type="EMBL" id="JBHTCH010000005">
    <property type="protein sequence ID" value="MFC7359984.1"/>
    <property type="molecule type" value="Genomic_DNA"/>
</dbReference>
<evidence type="ECO:0000313" key="4">
    <source>
        <dbReference type="Proteomes" id="UP001596524"/>
    </source>
</evidence>
<reference evidence="4" key="1">
    <citation type="journal article" date="2019" name="Int. J. Syst. Evol. Microbiol.">
        <title>The Global Catalogue of Microorganisms (GCM) 10K type strain sequencing project: providing services to taxonomists for standard genome sequencing and annotation.</title>
        <authorList>
            <consortium name="The Broad Institute Genomics Platform"/>
            <consortium name="The Broad Institute Genome Sequencing Center for Infectious Disease"/>
            <person name="Wu L."/>
            <person name="Ma J."/>
        </authorList>
    </citation>
    <scope>NUCLEOTIDE SEQUENCE [LARGE SCALE GENOMIC DNA]</scope>
    <source>
        <strain evidence="4">FCH27</strain>
    </source>
</reference>
<gene>
    <name evidence="3" type="ORF">ACFQO6_06850</name>
</gene>
<evidence type="ECO:0000256" key="1">
    <source>
        <dbReference type="SAM" id="SignalP"/>
    </source>
</evidence>
<accession>A0ABW2MY84</accession>
<dbReference type="RefSeq" id="WP_255890763.1">
    <property type="nucleotide sequence ID" value="NZ_JAFMZM010000003.1"/>
</dbReference>
<comment type="caution">
    <text evidence="3">The sequence shown here is derived from an EMBL/GenBank/DDBJ whole genome shotgun (WGS) entry which is preliminary data.</text>
</comment>
<dbReference type="Pfam" id="PF13860">
    <property type="entry name" value="FlgD_ig"/>
    <property type="match status" value="1"/>
</dbReference>
<dbReference type="Proteomes" id="UP001596524">
    <property type="component" value="Unassembled WGS sequence"/>
</dbReference>
<feature type="signal peptide" evidence="1">
    <location>
        <begin position="1"/>
        <end position="27"/>
    </location>
</feature>
<dbReference type="Gene3D" id="2.60.40.4070">
    <property type="match status" value="1"/>
</dbReference>
<sequence length="432" mass="45901">MFSRLVRIVIGLVLLATPALTVVPSSAAPADYALSAPATFSPNGDGTKDGLRVRYTLPRRTHVYLAISGDGTQRVHRTVDLGVQPRGTHVWTWDGRNQSGRELPDKGYVIRMYDADPAGHPGPVASAEARLDSSFKPELTTPTFGAGRRAVARVFPRTRVVADVIDLRAVAHEGEVAFLELVIRNDRGRVVRRADVDERIITAGGTFYVGRTVSWAAVRGGKPLPKGRYTAVVTGADLVGNRGRSDKLKIWVSADRLVWREATTTVAPDGSRSHSCEWSAANDCGVGEYPDCGDVVPSTLYAGGLSYRSKVCAPPEGYGSTAASLHLLEIPEATGVRGLAAVRVAFVGAPTTAGESDTGTLRVAGLDGSSTVVGTAGQSGWVEDPAWGEGLDRSYPLPQRDPAAVWSFATTGTDSVDVATFTVDVRYLAIED</sequence>
<protein>
    <submittedName>
        <fullName evidence="3">FlgD immunoglobulin-like domain containing protein</fullName>
    </submittedName>
</protein>
<evidence type="ECO:0000313" key="3">
    <source>
        <dbReference type="EMBL" id="MFC7359984.1"/>
    </source>
</evidence>
<evidence type="ECO:0000259" key="2">
    <source>
        <dbReference type="Pfam" id="PF13860"/>
    </source>
</evidence>
<keyword evidence="4" id="KW-1185">Reference proteome</keyword>
<name>A0ABW2MY84_9ACTN</name>
<proteinExistence type="predicted"/>
<feature type="domain" description="FlgD/Vpr Ig-like" evidence="2">
    <location>
        <begin position="49"/>
        <end position="113"/>
    </location>
</feature>
<keyword evidence="1" id="KW-0732">Signal</keyword>
<feature type="chain" id="PRO_5045732441" evidence="1">
    <location>
        <begin position="28"/>
        <end position="432"/>
    </location>
</feature>
<organism evidence="3 4">
    <name type="scientific">Nocardioides astragali</name>
    <dbReference type="NCBI Taxonomy" id="1776736"/>
    <lineage>
        <taxon>Bacteria</taxon>
        <taxon>Bacillati</taxon>
        <taxon>Actinomycetota</taxon>
        <taxon>Actinomycetes</taxon>
        <taxon>Propionibacteriales</taxon>
        <taxon>Nocardioidaceae</taxon>
        <taxon>Nocardioides</taxon>
    </lineage>
</organism>